<evidence type="ECO:0000313" key="4">
    <source>
        <dbReference type="Proteomes" id="UP001303889"/>
    </source>
</evidence>
<evidence type="ECO:0000256" key="1">
    <source>
        <dbReference type="SAM" id="MobiDB-lite"/>
    </source>
</evidence>
<feature type="region of interest" description="Disordered" evidence="1">
    <location>
        <begin position="248"/>
        <end position="308"/>
    </location>
</feature>
<dbReference type="Gene3D" id="3.10.350.10">
    <property type="entry name" value="LysM domain"/>
    <property type="match status" value="1"/>
</dbReference>
<dbReference type="InterPro" id="IPR036779">
    <property type="entry name" value="LysM_dom_sf"/>
</dbReference>
<evidence type="ECO:0008006" key="5">
    <source>
        <dbReference type="Google" id="ProtNLM"/>
    </source>
</evidence>
<dbReference type="AlphaFoldDB" id="A0AAN6RP69"/>
<feature type="signal peptide" evidence="2">
    <location>
        <begin position="1"/>
        <end position="28"/>
    </location>
</feature>
<dbReference type="Proteomes" id="UP001303889">
    <property type="component" value="Unassembled WGS sequence"/>
</dbReference>
<evidence type="ECO:0000313" key="3">
    <source>
        <dbReference type="EMBL" id="KAK3897081.1"/>
    </source>
</evidence>
<sequence length="326" mass="34239">MKTLYRNGALRLAAVLFLAPLAPSLVSAQDEADCQPYRWSSNGLKVRQDPADPLPTQGIPTIVALGEINCRYWATTPAEVNYYTCSQLSQRYRIYNEKLLSLNPGLAYDCSNVQPETNYCVTGFVEPLRAVDGRCGPPNNNATCVGTNKQCCNLQTWTGGDSEAGCAPGTCYEGEGDCDIWKEDQQPEGTPWTPDGTCGGTDGYRCSPDWGRCCNVNGVCGENPSDCYLEHGCQSAFGICASNSTTDPASSSTTTSTVPASSSSSTTSSIPDSSIPDSSTSPTSPTSSTSSTSAATATSTGPAGPAFVPGFGSFTRLGCFREPDGT</sequence>
<evidence type="ECO:0000256" key="2">
    <source>
        <dbReference type="SAM" id="SignalP"/>
    </source>
</evidence>
<dbReference type="EMBL" id="MU856281">
    <property type="protein sequence ID" value="KAK3897081.1"/>
    <property type="molecule type" value="Genomic_DNA"/>
</dbReference>
<feature type="chain" id="PRO_5042992105" description="Carbohydrate-binding module family 18 protein" evidence="2">
    <location>
        <begin position="29"/>
        <end position="326"/>
    </location>
</feature>
<keyword evidence="4" id="KW-1185">Reference proteome</keyword>
<feature type="non-terminal residue" evidence="3">
    <location>
        <position position="326"/>
    </location>
</feature>
<comment type="caution">
    <text evidence="3">The sequence shown here is derived from an EMBL/GenBank/DDBJ whole genome shotgun (WGS) entry which is preliminary data.</text>
</comment>
<gene>
    <name evidence="3" type="ORF">C8A05DRAFT_39367</name>
</gene>
<proteinExistence type="predicted"/>
<accession>A0AAN6RP69</accession>
<keyword evidence="2" id="KW-0732">Signal</keyword>
<name>A0AAN6RP69_9PEZI</name>
<protein>
    <recommendedName>
        <fullName evidence="5">Carbohydrate-binding module family 18 protein</fullName>
    </recommendedName>
</protein>
<reference evidence="3" key="1">
    <citation type="journal article" date="2023" name="Mol. Phylogenet. Evol.">
        <title>Genome-scale phylogeny and comparative genomics of the fungal order Sordariales.</title>
        <authorList>
            <person name="Hensen N."/>
            <person name="Bonometti L."/>
            <person name="Westerberg I."/>
            <person name="Brannstrom I.O."/>
            <person name="Guillou S."/>
            <person name="Cros-Aarteil S."/>
            <person name="Calhoun S."/>
            <person name="Haridas S."/>
            <person name="Kuo A."/>
            <person name="Mondo S."/>
            <person name="Pangilinan J."/>
            <person name="Riley R."/>
            <person name="LaButti K."/>
            <person name="Andreopoulos B."/>
            <person name="Lipzen A."/>
            <person name="Chen C."/>
            <person name="Yan M."/>
            <person name="Daum C."/>
            <person name="Ng V."/>
            <person name="Clum A."/>
            <person name="Steindorff A."/>
            <person name="Ohm R.A."/>
            <person name="Martin F."/>
            <person name="Silar P."/>
            <person name="Natvig D.O."/>
            <person name="Lalanne C."/>
            <person name="Gautier V."/>
            <person name="Ament-Velasquez S.L."/>
            <person name="Kruys A."/>
            <person name="Hutchinson M.I."/>
            <person name="Powell A.J."/>
            <person name="Barry K."/>
            <person name="Miller A.N."/>
            <person name="Grigoriev I.V."/>
            <person name="Debuchy R."/>
            <person name="Gladieux P."/>
            <person name="Hiltunen Thoren M."/>
            <person name="Johannesson H."/>
        </authorList>
    </citation>
    <scope>NUCLEOTIDE SEQUENCE</scope>
    <source>
        <strain evidence="3">CBS 103.79</strain>
    </source>
</reference>
<organism evidence="3 4">
    <name type="scientific">Staphylotrichum tortipilum</name>
    <dbReference type="NCBI Taxonomy" id="2831512"/>
    <lineage>
        <taxon>Eukaryota</taxon>
        <taxon>Fungi</taxon>
        <taxon>Dikarya</taxon>
        <taxon>Ascomycota</taxon>
        <taxon>Pezizomycotina</taxon>
        <taxon>Sordariomycetes</taxon>
        <taxon>Sordariomycetidae</taxon>
        <taxon>Sordariales</taxon>
        <taxon>Chaetomiaceae</taxon>
        <taxon>Staphylotrichum</taxon>
    </lineage>
</organism>
<reference evidence="3" key="2">
    <citation type="submission" date="2023-05" db="EMBL/GenBank/DDBJ databases">
        <authorList>
            <consortium name="Lawrence Berkeley National Laboratory"/>
            <person name="Steindorff A."/>
            <person name="Hensen N."/>
            <person name="Bonometti L."/>
            <person name="Westerberg I."/>
            <person name="Brannstrom I.O."/>
            <person name="Guillou S."/>
            <person name="Cros-Aarteil S."/>
            <person name="Calhoun S."/>
            <person name="Haridas S."/>
            <person name="Kuo A."/>
            <person name="Mondo S."/>
            <person name="Pangilinan J."/>
            <person name="Riley R."/>
            <person name="Labutti K."/>
            <person name="Andreopoulos B."/>
            <person name="Lipzen A."/>
            <person name="Chen C."/>
            <person name="Yanf M."/>
            <person name="Daum C."/>
            <person name="Ng V."/>
            <person name="Clum A."/>
            <person name="Ohm R."/>
            <person name="Martin F."/>
            <person name="Silar P."/>
            <person name="Natvig D."/>
            <person name="Lalanne C."/>
            <person name="Gautier V."/>
            <person name="Ament-Velasquez S.L."/>
            <person name="Kruys A."/>
            <person name="Hutchinson M.I."/>
            <person name="Powell A.J."/>
            <person name="Barry K."/>
            <person name="Miller A.N."/>
            <person name="Grigoriev I.V."/>
            <person name="Debuchy R."/>
            <person name="Gladieux P."/>
            <person name="Thoren M.H."/>
            <person name="Johannesson H."/>
        </authorList>
    </citation>
    <scope>NUCLEOTIDE SEQUENCE</scope>
    <source>
        <strain evidence="3">CBS 103.79</strain>
    </source>
</reference>